<dbReference type="EMBL" id="JBHSFS010000031">
    <property type="protein sequence ID" value="MFC4518066.1"/>
    <property type="molecule type" value="Genomic_DNA"/>
</dbReference>
<dbReference type="InterPro" id="IPR011010">
    <property type="entry name" value="DNA_brk_join_enz"/>
</dbReference>
<evidence type="ECO:0000313" key="3">
    <source>
        <dbReference type="Proteomes" id="UP001595990"/>
    </source>
</evidence>
<dbReference type="Proteomes" id="UP001595990">
    <property type="component" value="Unassembled WGS sequence"/>
</dbReference>
<accession>A0ABV9BVP4</accession>
<keyword evidence="1" id="KW-0233">DNA recombination</keyword>
<sequence length="154" mass="17165">MCGDRLPTDHELAGWLADVSIPLAHRVLWRLLDESEVRIGDLLNLNVRDLALDDQTVHIAESKEGPKDVGITQEAAAGLQRLIGTRREGPVFLGPTASRLTSSRAAETFWSVTGRSLHVLQYGRQARQHPNPTGRIPRILHRTLARELTDAPWE</sequence>
<evidence type="ECO:0008006" key="4">
    <source>
        <dbReference type="Google" id="ProtNLM"/>
    </source>
</evidence>
<reference evidence="3" key="1">
    <citation type="journal article" date="2019" name="Int. J. Syst. Evol. Microbiol.">
        <title>The Global Catalogue of Microorganisms (GCM) 10K type strain sequencing project: providing services to taxonomists for standard genome sequencing and annotation.</title>
        <authorList>
            <consortium name="The Broad Institute Genomics Platform"/>
            <consortium name="The Broad Institute Genome Sequencing Center for Infectious Disease"/>
            <person name="Wu L."/>
            <person name="Ma J."/>
        </authorList>
    </citation>
    <scope>NUCLEOTIDE SEQUENCE [LARGE SCALE GENOMIC DNA]</scope>
    <source>
        <strain evidence="3">CECT 8064</strain>
    </source>
</reference>
<organism evidence="2 3">
    <name type="scientific">Streptomyces ehimensis</name>
    <dbReference type="NCBI Taxonomy" id="68195"/>
    <lineage>
        <taxon>Bacteria</taxon>
        <taxon>Bacillati</taxon>
        <taxon>Actinomycetota</taxon>
        <taxon>Actinomycetes</taxon>
        <taxon>Kitasatosporales</taxon>
        <taxon>Streptomycetaceae</taxon>
        <taxon>Streptomyces</taxon>
    </lineage>
</organism>
<protein>
    <recommendedName>
        <fullName evidence="4">Tyr recombinase domain-containing protein</fullName>
    </recommendedName>
</protein>
<keyword evidence="3" id="KW-1185">Reference proteome</keyword>
<dbReference type="Gene3D" id="1.10.443.10">
    <property type="entry name" value="Intergrase catalytic core"/>
    <property type="match status" value="1"/>
</dbReference>
<evidence type="ECO:0000256" key="1">
    <source>
        <dbReference type="ARBA" id="ARBA00023172"/>
    </source>
</evidence>
<evidence type="ECO:0000313" key="2">
    <source>
        <dbReference type="EMBL" id="MFC4518066.1"/>
    </source>
</evidence>
<comment type="caution">
    <text evidence="2">The sequence shown here is derived from an EMBL/GenBank/DDBJ whole genome shotgun (WGS) entry which is preliminary data.</text>
</comment>
<gene>
    <name evidence="2" type="ORF">ACFPEN_34980</name>
</gene>
<dbReference type="SUPFAM" id="SSF56349">
    <property type="entry name" value="DNA breaking-rejoining enzymes"/>
    <property type="match status" value="1"/>
</dbReference>
<name>A0ABV9BVP4_9ACTN</name>
<dbReference type="RefSeq" id="WP_417924431.1">
    <property type="nucleotide sequence ID" value="NZ_JBHSFS010000031.1"/>
</dbReference>
<proteinExistence type="predicted"/>
<dbReference type="InterPro" id="IPR013762">
    <property type="entry name" value="Integrase-like_cat_sf"/>
</dbReference>